<dbReference type="AlphaFoldDB" id="A0A0D0E2K7"/>
<gene>
    <name evidence="1" type="ORF">PAXRUDRAFT_831170</name>
</gene>
<dbReference type="EMBL" id="KN825434">
    <property type="protein sequence ID" value="KIK91050.1"/>
    <property type="molecule type" value="Genomic_DNA"/>
</dbReference>
<dbReference type="InParanoid" id="A0A0D0E2K7"/>
<evidence type="ECO:0000313" key="1">
    <source>
        <dbReference type="EMBL" id="KIK91050.1"/>
    </source>
</evidence>
<evidence type="ECO:0000313" key="2">
    <source>
        <dbReference type="Proteomes" id="UP000054538"/>
    </source>
</evidence>
<keyword evidence="2" id="KW-1185">Reference proteome</keyword>
<reference evidence="2" key="2">
    <citation type="submission" date="2015-01" db="EMBL/GenBank/DDBJ databases">
        <title>Evolutionary Origins and Diversification of the Mycorrhizal Mutualists.</title>
        <authorList>
            <consortium name="DOE Joint Genome Institute"/>
            <consortium name="Mycorrhizal Genomics Consortium"/>
            <person name="Kohler A."/>
            <person name="Kuo A."/>
            <person name="Nagy L.G."/>
            <person name="Floudas D."/>
            <person name="Copeland A."/>
            <person name="Barry K.W."/>
            <person name="Cichocki N."/>
            <person name="Veneault-Fourrey C."/>
            <person name="LaButti K."/>
            <person name="Lindquist E.A."/>
            <person name="Lipzen A."/>
            <person name="Lundell T."/>
            <person name="Morin E."/>
            <person name="Murat C."/>
            <person name="Riley R."/>
            <person name="Ohm R."/>
            <person name="Sun H."/>
            <person name="Tunlid A."/>
            <person name="Henrissat B."/>
            <person name="Grigoriev I.V."/>
            <person name="Hibbett D.S."/>
            <person name="Martin F."/>
        </authorList>
    </citation>
    <scope>NUCLEOTIDE SEQUENCE [LARGE SCALE GENOMIC DNA]</scope>
    <source>
        <strain evidence="2">Ve08.2h10</strain>
    </source>
</reference>
<accession>A0A0D0E2K7</accession>
<reference evidence="1 2" key="1">
    <citation type="submission" date="2014-04" db="EMBL/GenBank/DDBJ databases">
        <authorList>
            <consortium name="DOE Joint Genome Institute"/>
            <person name="Kuo A."/>
            <person name="Kohler A."/>
            <person name="Jargeat P."/>
            <person name="Nagy L.G."/>
            <person name="Floudas D."/>
            <person name="Copeland A."/>
            <person name="Barry K.W."/>
            <person name="Cichocki N."/>
            <person name="Veneault-Fourrey C."/>
            <person name="LaButti K."/>
            <person name="Lindquist E.A."/>
            <person name="Lipzen A."/>
            <person name="Lundell T."/>
            <person name="Morin E."/>
            <person name="Murat C."/>
            <person name="Sun H."/>
            <person name="Tunlid A."/>
            <person name="Henrissat B."/>
            <person name="Grigoriev I.V."/>
            <person name="Hibbett D.S."/>
            <person name="Martin F."/>
            <person name="Nordberg H.P."/>
            <person name="Cantor M.N."/>
            <person name="Hua S.X."/>
        </authorList>
    </citation>
    <scope>NUCLEOTIDE SEQUENCE [LARGE SCALE GENOMIC DNA]</scope>
    <source>
        <strain evidence="1 2">Ve08.2h10</strain>
    </source>
</reference>
<sequence length="116" mass="12597">MAEIPGNHGTGSACYHVFAACTTVAATRQVPQLYIKERVPPPPPPPIDLLIDSSQESYLFSIPHDNSDFASSTNQLCILAHAQSTCSRHHLACRLLTSDCHITCVPPYASAIFLYS</sequence>
<proteinExistence type="predicted"/>
<dbReference type="HOGENOM" id="CLU_2097618_0_0_1"/>
<dbReference type="Proteomes" id="UP000054538">
    <property type="component" value="Unassembled WGS sequence"/>
</dbReference>
<organism evidence="1 2">
    <name type="scientific">Paxillus rubicundulus Ve08.2h10</name>
    <dbReference type="NCBI Taxonomy" id="930991"/>
    <lineage>
        <taxon>Eukaryota</taxon>
        <taxon>Fungi</taxon>
        <taxon>Dikarya</taxon>
        <taxon>Basidiomycota</taxon>
        <taxon>Agaricomycotina</taxon>
        <taxon>Agaricomycetes</taxon>
        <taxon>Agaricomycetidae</taxon>
        <taxon>Boletales</taxon>
        <taxon>Paxilineae</taxon>
        <taxon>Paxillaceae</taxon>
        <taxon>Paxillus</taxon>
    </lineage>
</organism>
<protein>
    <submittedName>
        <fullName evidence="1">Uncharacterized protein</fullName>
    </submittedName>
</protein>
<name>A0A0D0E2K7_9AGAM</name>